<evidence type="ECO:0000256" key="1">
    <source>
        <dbReference type="SAM" id="MobiDB-lite"/>
    </source>
</evidence>
<feature type="compositionally biased region" description="Basic and acidic residues" evidence="1">
    <location>
        <begin position="95"/>
        <end position="107"/>
    </location>
</feature>
<evidence type="ECO:0000313" key="2">
    <source>
        <dbReference type="EMBL" id="KAJ1218718.1"/>
    </source>
</evidence>
<accession>A0AAV7WX78</accession>
<protein>
    <submittedName>
        <fullName evidence="2">Uncharacterized protein</fullName>
    </submittedName>
</protein>
<dbReference type="EMBL" id="JANPWB010000001">
    <property type="protein sequence ID" value="KAJ1218718.1"/>
    <property type="molecule type" value="Genomic_DNA"/>
</dbReference>
<keyword evidence="3" id="KW-1185">Reference proteome</keyword>
<sequence length="151" mass="16390">MAASRLKTLQILQQRKVLGTSPLAGDVPQSAGGCRVVSLAKDRKQALLAARVAVEEKGCCPGPGRTRMSPLGRGDREGPQQHREPTHKKVAPTEALEHRFKQSEHGGRLNTAKVGPRSRRSTQGAEHCRTEWWGPGLGCAGRISWKCAQKP</sequence>
<name>A0AAV7WX78_PLEWA</name>
<proteinExistence type="predicted"/>
<reference evidence="2" key="1">
    <citation type="journal article" date="2022" name="bioRxiv">
        <title>Sequencing and chromosome-scale assembly of the giantPleurodeles waltlgenome.</title>
        <authorList>
            <person name="Brown T."/>
            <person name="Elewa A."/>
            <person name="Iarovenko S."/>
            <person name="Subramanian E."/>
            <person name="Araus A.J."/>
            <person name="Petzold A."/>
            <person name="Susuki M."/>
            <person name="Suzuki K.-i.T."/>
            <person name="Hayashi T."/>
            <person name="Toyoda A."/>
            <person name="Oliveira C."/>
            <person name="Osipova E."/>
            <person name="Leigh N.D."/>
            <person name="Simon A."/>
            <person name="Yun M.H."/>
        </authorList>
    </citation>
    <scope>NUCLEOTIDE SEQUENCE</scope>
    <source>
        <strain evidence="2">20211129_DDA</strain>
        <tissue evidence="2">Liver</tissue>
    </source>
</reference>
<dbReference type="AlphaFoldDB" id="A0AAV7WX78"/>
<comment type="caution">
    <text evidence="2">The sequence shown here is derived from an EMBL/GenBank/DDBJ whole genome shotgun (WGS) entry which is preliminary data.</text>
</comment>
<gene>
    <name evidence="2" type="ORF">NDU88_006295</name>
</gene>
<feature type="region of interest" description="Disordered" evidence="1">
    <location>
        <begin position="58"/>
        <end position="127"/>
    </location>
</feature>
<organism evidence="2 3">
    <name type="scientific">Pleurodeles waltl</name>
    <name type="common">Iberian ribbed newt</name>
    <dbReference type="NCBI Taxonomy" id="8319"/>
    <lineage>
        <taxon>Eukaryota</taxon>
        <taxon>Metazoa</taxon>
        <taxon>Chordata</taxon>
        <taxon>Craniata</taxon>
        <taxon>Vertebrata</taxon>
        <taxon>Euteleostomi</taxon>
        <taxon>Amphibia</taxon>
        <taxon>Batrachia</taxon>
        <taxon>Caudata</taxon>
        <taxon>Salamandroidea</taxon>
        <taxon>Salamandridae</taxon>
        <taxon>Pleurodelinae</taxon>
        <taxon>Pleurodeles</taxon>
    </lineage>
</organism>
<dbReference type="Proteomes" id="UP001066276">
    <property type="component" value="Chromosome 1_1"/>
</dbReference>
<feature type="compositionally biased region" description="Basic and acidic residues" evidence="1">
    <location>
        <begin position="73"/>
        <end position="84"/>
    </location>
</feature>
<evidence type="ECO:0000313" key="3">
    <source>
        <dbReference type="Proteomes" id="UP001066276"/>
    </source>
</evidence>